<feature type="coiled-coil region" evidence="1">
    <location>
        <begin position="37"/>
        <end position="64"/>
    </location>
</feature>
<evidence type="ECO:0000256" key="2">
    <source>
        <dbReference type="SAM" id="MobiDB-lite"/>
    </source>
</evidence>
<dbReference type="EMBL" id="JAYKXP010000120">
    <property type="protein sequence ID" value="KAK7024591.1"/>
    <property type="molecule type" value="Genomic_DNA"/>
</dbReference>
<dbReference type="AlphaFoldDB" id="A0AAW0BEM3"/>
<keyword evidence="1" id="KW-0175">Coiled coil</keyword>
<keyword evidence="4" id="KW-1185">Reference proteome</keyword>
<name>A0AAW0BEM3_9AGAR</name>
<accession>A0AAW0BEM3</accession>
<evidence type="ECO:0000313" key="3">
    <source>
        <dbReference type="EMBL" id="KAK7024591.1"/>
    </source>
</evidence>
<evidence type="ECO:0000313" key="4">
    <source>
        <dbReference type="Proteomes" id="UP001383192"/>
    </source>
</evidence>
<proteinExistence type="predicted"/>
<sequence length="464" mass="52293">MPSSPPPLLPLVVPPRLGSPDWGYAYERQSSEASSVNPEADTELDRLRKENSDLRKHVDHYKHNMQCLNCNFGDRQATVHRLRGERNELRATLADPQDRRISDLEQELAEIASIGMRYYMADALPFVQDLQGAIRDIQSRANFGLPNRVEISKLHYIQYSSSTEMDVKRPEKDEAATITVTNTLCDQLHQQLGGQFNNQLQARDRRISDLEQELAEIASIGMRYYMADALPFVQDLQGAIRDIQSRANFGLPNRVEISKLHYIQYSSSTEMDVKRPEKDEAATITVTNTLCDQLHQQLGGQFNNQLQARDRRISDLEQELAEIASIGMRYYMADALPFVQDLQGAIRDIWSRANFGLPNRGSMVDEEEEAWVCDTLLDIEHLAGRTTHLLEDATALVGMFRPSHSCAHQEDLARLSTYAGDYYRPGGAYGIALNNPLCQNGEAAAEAQEDESNDGDEEDGENEG</sequence>
<dbReference type="Proteomes" id="UP001383192">
    <property type="component" value="Unassembled WGS sequence"/>
</dbReference>
<organism evidence="3 4">
    <name type="scientific">Paramarasmius palmivorus</name>
    <dbReference type="NCBI Taxonomy" id="297713"/>
    <lineage>
        <taxon>Eukaryota</taxon>
        <taxon>Fungi</taxon>
        <taxon>Dikarya</taxon>
        <taxon>Basidiomycota</taxon>
        <taxon>Agaricomycotina</taxon>
        <taxon>Agaricomycetes</taxon>
        <taxon>Agaricomycetidae</taxon>
        <taxon>Agaricales</taxon>
        <taxon>Marasmiineae</taxon>
        <taxon>Marasmiaceae</taxon>
        <taxon>Paramarasmius</taxon>
    </lineage>
</organism>
<feature type="region of interest" description="Disordered" evidence="2">
    <location>
        <begin position="440"/>
        <end position="464"/>
    </location>
</feature>
<feature type="compositionally biased region" description="Acidic residues" evidence="2">
    <location>
        <begin position="447"/>
        <end position="464"/>
    </location>
</feature>
<reference evidence="3 4" key="1">
    <citation type="submission" date="2024-01" db="EMBL/GenBank/DDBJ databases">
        <title>A draft genome for a cacao thread blight-causing isolate of Paramarasmius palmivorus.</title>
        <authorList>
            <person name="Baruah I.K."/>
            <person name="Bukari Y."/>
            <person name="Amoako-Attah I."/>
            <person name="Meinhardt L.W."/>
            <person name="Bailey B.A."/>
            <person name="Cohen S.P."/>
        </authorList>
    </citation>
    <scope>NUCLEOTIDE SEQUENCE [LARGE SCALE GENOMIC DNA]</scope>
    <source>
        <strain evidence="3 4">GH-12</strain>
    </source>
</reference>
<evidence type="ECO:0000256" key="1">
    <source>
        <dbReference type="SAM" id="Coils"/>
    </source>
</evidence>
<gene>
    <name evidence="3" type="ORF">VNI00_016196</name>
</gene>
<comment type="caution">
    <text evidence="3">The sequence shown here is derived from an EMBL/GenBank/DDBJ whole genome shotgun (WGS) entry which is preliminary data.</text>
</comment>
<protein>
    <submittedName>
        <fullName evidence="3">Uncharacterized protein</fullName>
    </submittedName>
</protein>